<keyword evidence="3" id="KW-1185">Reference proteome</keyword>
<feature type="domain" description="YlxR" evidence="1">
    <location>
        <begin position="2"/>
        <end position="67"/>
    </location>
</feature>
<dbReference type="InterPro" id="IPR029064">
    <property type="entry name" value="Ribosomal_eL30-like_sf"/>
</dbReference>
<sequence length="177" mass="20179">MRTCSGCRKKGENEEFIRFVIHEGKPLPDVARKLPGRGFNVCPSYDCIKRFVKKQFKGRLNPEDVYSETFNALKNYFLHLLSLCHKTGVTVIGQDNIKKLKDGREGILILSSDLSPKTKENLKKKGFFPLEDVFSSEELGGAIRKETRIGALFVEKVGLGRKLYEVGRKLKSLRRED</sequence>
<dbReference type="InterPro" id="IPR007393">
    <property type="entry name" value="YlxR_dom"/>
</dbReference>
<accession>A0A521DL05</accession>
<dbReference type="PANTHER" id="PTHR34215">
    <property type="entry name" value="BLL0784 PROTEIN"/>
    <property type="match status" value="1"/>
</dbReference>
<dbReference type="RefSeq" id="WP_142936053.1">
    <property type="nucleotide sequence ID" value="NZ_FXTM01000022.1"/>
</dbReference>
<dbReference type="Pfam" id="PF04296">
    <property type="entry name" value="YlxR"/>
    <property type="match status" value="1"/>
</dbReference>
<dbReference type="OrthoDB" id="9813251at2"/>
<dbReference type="InterPro" id="IPR037465">
    <property type="entry name" value="YlxR"/>
</dbReference>
<name>A0A521DL05_9BACT</name>
<proteinExistence type="predicted"/>
<dbReference type="Gene3D" id="3.30.1230.10">
    <property type="entry name" value="YlxR-like"/>
    <property type="match status" value="1"/>
</dbReference>
<dbReference type="Gene3D" id="3.30.1330.30">
    <property type="match status" value="1"/>
</dbReference>
<dbReference type="PANTHER" id="PTHR34215:SF1">
    <property type="entry name" value="YLXR DOMAIN-CONTAINING PROTEIN"/>
    <property type="match status" value="1"/>
</dbReference>
<evidence type="ECO:0000313" key="3">
    <source>
        <dbReference type="Proteomes" id="UP000317315"/>
    </source>
</evidence>
<gene>
    <name evidence="2" type="ORF">SAMN06269117_12227</name>
</gene>
<dbReference type="AlphaFoldDB" id="A0A521DL05"/>
<reference evidence="2 3" key="1">
    <citation type="submission" date="2017-05" db="EMBL/GenBank/DDBJ databases">
        <authorList>
            <person name="Varghese N."/>
            <person name="Submissions S."/>
        </authorList>
    </citation>
    <scope>NUCLEOTIDE SEQUENCE [LARGE SCALE GENOMIC DNA]</scope>
    <source>
        <strain evidence="2 3">DSM 16304</strain>
    </source>
</reference>
<evidence type="ECO:0000313" key="2">
    <source>
        <dbReference type="EMBL" id="SMO72366.1"/>
    </source>
</evidence>
<organism evidence="2 3">
    <name type="scientific">Balnearium lithotrophicum</name>
    <dbReference type="NCBI Taxonomy" id="223788"/>
    <lineage>
        <taxon>Bacteria</taxon>
        <taxon>Pseudomonadati</taxon>
        <taxon>Aquificota</taxon>
        <taxon>Aquificia</taxon>
        <taxon>Desulfurobacteriales</taxon>
        <taxon>Desulfurobacteriaceae</taxon>
        <taxon>Balnearium</taxon>
    </lineage>
</organism>
<protein>
    <recommendedName>
        <fullName evidence="1">YlxR domain-containing protein</fullName>
    </recommendedName>
</protein>
<evidence type="ECO:0000259" key="1">
    <source>
        <dbReference type="Pfam" id="PF04296"/>
    </source>
</evidence>
<dbReference type="InterPro" id="IPR035931">
    <property type="entry name" value="YlxR-like_sf"/>
</dbReference>
<dbReference type="SUPFAM" id="SSF55315">
    <property type="entry name" value="L30e-like"/>
    <property type="match status" value="1"/>
</dbReference>
<dbReference type="EMBL" id="FXTM01000022">
    <property type="protein sequence ID" value="SMO72366.1"/>
    <property type="molecule type" value="Genomic_DNA"/>
</dbReference>
<dbReference type="Proteomes" id="UP000317315">
    <property type="component" value="Unassembled WGS sequence"/>
</dbReference>
<dbReference type="SUPFAM" id="SSF64376">
    <property type="entry name" value="YlxR-like"/>
    <property type="match status" value="1"/>
</dbReference>